<dbReference type="OrthoDB" id="5297354at2"/>
<comment type="subcellular location">
    <subcellularLocation>
        <location evidence="1">Cytoplasm</location>
    </subcellularLocation>
</comment>
<evidence type="ECO:0000313" key="3">
    <source>
        <dbReference type="Proteomes" id="UP000196573"/>
    </source>
</evidence>
<comment type="function">
    <text evidence="1">Required for efficient ubiquinone (coenzyme Q) biosynthesis. UbiK is probably an accessory factor of Ubi enzymes and facilitates ubiquinone biosynthesis by acting as an assembly factor, a targeting factor, or both.</text>
</comment>
<keyword evidence="3" id="KW-1185">Reference proteome</keyword>
<comment type="similarity">
    <text evidence="1">Belongs to the UbiK family.</text>
</comment>
<reference evidence="2 3" key="1">
    <citation type="submission" date="2017-03" db="EMBL/GenBank/DDBJ databases">
        <authorList>
            <person name="Afonso C.L."/>
            <person name="Miller P.J."/>
            <person name="Scott M.A."/>
            <person name="Spackman E."/>
            <person name="Goraichik I."/>
            <person name="Dimitrov K.M."/>
            <person name="Suarez D.L."/>
            <person name="Swayne D.E."/>
        </authorList>
    </citation>
    <scope>NUCLEOTIDE SEQUENCE [LARGE SCALE GENOMIC DNA]</scope>
    <source>
        <strain evidence="2">SB41UT1</strain>
    </source>
</reference>
<dbReference type="GO" id="GO:0006744">
    <property type="term" value="P:ubiquinone biosynthetic process"/>
    <property type="evidence" value="ECO:0007669"/>
    <property type="project" value="UniProtKB-UniRule"/>
</dbReference>
<dbReference type="PANTHER" id="PTHR38040">
    <property type="entry name" value="UBIQUINONE BIOSYNTHESIS ACCESSORY FACTOR UBIK"/>
    <property type="match status" value="1"/>
</dbReference>
<dbReference type="EMBL" id="FWPT01000006">
    <property type="protein sequence ID" value="SMA48338.1"/>
    <property type="molecule type" value="Genomic_DNA"/>
</dbReference>
<evidence type="ECO:0000313" key="2">
    <source>
        <dbReference type="EMBL" id="SMA48338.1"/>
    </source>
</evidence>
<proteinExistence type="inferred from homology"/>
<sequence length="87" mass="9663">MVDKADFINSVAGKLQGLVSQGPGQPFREDFEKNVKAVLAGAFGRMELLTRDEFDAQAAVLQRTREMVEALEKRVAELEKNLDKPAE</sequence>
<dbReference type="HAMAP" id="MF_02216">
    <property type="entry name" value="UbiK"/>
    <property type="match status" value="1"/>
</dbReference>
<dbReference type="Proteomes" id="UP000196573">
    <property type="component" value="Unassembled WGS sequence"/>
</dbReference>
<gene>
    <name evidence="1" type="primary">ubiK</name>
    <name evidence="2" type="ORF">EHSB41UT_02701</name>
</gene>
<name>A0A1X7ALH9_9GAMM</name>
<dbReference type="RefSeq" id="WP_087110743.1">
    <property type="nucleotide sequence ID" value="NZ_CBCSCN010000006.1"/>
</dbReference>
<keyword evidence="1" id="KW-0963">Cytoplasm</keyword>
<comment type="pathway">
    <text evidence="1">Cofactor biosynthesis; ubiquinone biosynthesis.</text>
</comment>
<dbReference type="PANTHER" id="PTHR38040:SF1">
    <property type="entry name" value="UBIQUINONE BIOSYNTHESIS ACCESSORY FACTOR UBIK"/>
    <property type="match status" value="1"/>
</dbReference>
<dbReference type="Pfam" id="PF04380">
    <property type="entry name" value="BMFP"/>
    <property type="match status" value="1"/>
</dbReference>
<dbReference type="UniPathway" id="UPA00232"/>
<protein>
    <recommendedName>
        <fullName evidence="1">Ubiquinone biosynthesis accessory factor UbiK</fullName>
    </recommendedName>
</protein>
<organism evidence="2 3">
    <name type="scientific">Parendozoicomonas haliclonae</name>
    <dbReference type="NCBI Taxonomy" id="1960125"/>
    <lineage>
        <taxon>Bacteria</taxon>
        <taxon>Pseudomonadati</taxon>
        <taxon>Pseudomonadota</taxon>
        <taxon>Gammaproteobacteria</taxon>
        <taxon>Oceanospirillales</taxon>
        <taxon>Endozoicomonadaceae</taxon>
        <taxon>Parendozoicomonas</taxon>
    </lineage>
</organism>
<dbReference type="GO" id="GO:0005829">
    <property type="term" value="C:cytosol"/>
    <property type="evidence" value="ECO:0007669"/>
    <property type="project" value="TreeGrafter"/>
</dbReference>
<accession>A0A1X7ALH9</accession>
<evidence type="ECO:0000256" key="1">
    <source>
        <dbReference type="HAMAP-Rule" id="MF_02216"/>
    </source>
</evidence>
<dbReference type="InterPro" id="IPR007475">
    <property type="entry name" value="UbiK"/>
</dbReference>
<keyword evidence="1" id="KW-0831">Ubiquinone biosynthesis</keyword>
<dbReference type="AlphaFoldDB" id="A0A1X7ALH9"/>